<dbReference type="GeneID" id="92510373"/>
<dbReference type="EMBL" id="JAFEUZ010000036">
    <property type="protein sequence ID" value="KAG5464029.1"/>
    <property type="molecule type" value="Genomic_DNA"/>
</dbReference>
<name>A0A836K5Q4_9TRYP</name>
<dbReference type="OrthoDB" id="263686at2759"/>
<accession>A0A836K5Q4</accession>
<dbReference type="KEGG" id="lmat:92510373"/>
<sequence>MYPALPRWSDGGCGSGPVAPSIQRVARAAIPPSAQSRGAATNDRYVITPTVQHAAPPPVQATKTSPSGRLFVNHNAQLPAQSVTLAPVFSVAASIPGAEALPESSIHSHAGDLSQPIRSADRIGDHNGVIAAAFAEGHSAAAPPHPSVPSRPAHGFDRRGLARGSTVHALVDTPHDLKSPLPLAIEGVQTGEEVILDVKPARLRSSTNTTTSSSHDATQLLKLRRHLEKATADLQAMLNASRRQKQDHQQQRAEWLMILSECEARLCNVLFSQASRAQLIYDELCGAIKRNLGEMKAQVAKERVTEQEHANSKAEWDIERSALLRDLETVRAALASQLNTSSAAHAHKEEADKLRAELEALQRSTADQQRSLEERLIQVQSALQSTGSELKRCLQERGQHNYLVAQCRLFVRHVCQPGFSVVNGPSLEPVEKNRPEPTGFVLVPLVVLLHGYALLPESDRQALIDHYDAKAKSLKS</sequence>
<evidence type="ECO:0000313" key="3">
    <source>
        <dbReference type="EMBL" id="KAG5464029.1"/>
    </source>
</evidence>
<evidence type="ECO:0000256" key="1">
    <source>
        <dbReference type="SAM" id="Coils"/>
    </source>
</evidence>
<protein>
    <submittedName>
        <fullName evidence="3">Uncharacterized protein</fullName>
    </submittedName>
</protein>
<feature type="coiled-coil region" evidence="1">
    <location>
        <begin position="344"/>
        <end position="371"/>
    </location>
</feature>
<feature type="coiled-coil region" evidence="1">
    <location>
        <begin position="220"/>
        <end position="251"/>
    </location>
</feature>
<comment type="caution">
    <text evidence="3">The sequence shown here is derived from an EMBL/GenBank/DDBJ whole genome shotgun (WGS) entry which is preliminary data.</text>
</comment>
<evidence type="ECO:0000256" key="2">
    <source>
        <dbReference type="SAM" id="MobiDB-lite"/>
    </source>
</evidence>
<dbReference type="Proteomes" id="UP000673552">
    <property type="component" value="Chromosome 36"/>
</dbReference>
<proteinExistence type="predicted"/>
<organism evidence="3 4">
    <name type="scientific">Leishmania martiniquensis</name>
    <dbReference type="NCBI Taxonomy" id="1580590"/>
    <lineage>
        <taxon>Eukaryota</taxon>
        <taxon>Discoba</taxon>
        <taxon>Euglenozoa</taxon>
        <taxon>Kinetoplastea</taxon>
        <taxon>Metakinetoplastina</taxon>
        <taxon>Trypanosomatida</taxon>
        <taxon>Trypanosomatidae</taxon>
        <taxon>Leishmaniinae</taxon>
        <taxon>Leishmania</taxon>
    </lineage>
</organism>
<keyword evidence="1" id="KW-0175">Coiled coil</keyword>
<gene>
    <name evidence="3" type="ORF">LSCM1_00208</name>
</gene>
<keyword evidence="4" id="KW-1185">Reference proteome</keyword>
<dbReference type="RefSeq" id="XP_067173966.1">
    <property type="nucleotide sequence ID" value="XM_067317861.1"/>
</dbReference>
<dbReference type="AlphaFoldDB" id="A0A836K5Q4"/>
<feature type="region of interest" description="Disordered" evidence="2">
    <location>
        <begin position="138"/>
        <end position="159"/>
    </location>
</feature>
<reference evidence="3 4" key="1">
    <citation type="submission" date="2021-03" db="EMBL/GenBank/DDBJ databases">
        <title>Leishmania (Mundinia) martiniquensis Genome sequencing and assembly.</title>
        <authorList>
            <person name="Almutairi H."/>
            <person name="Gatherer D."/>
        </authorList>
    </citation>
    <scope>NUCLEOTIDE SEQUENCE [LARGE SCALE GENOMIC DNA]</scope>
    <source>
        <strain evidence="3">LSCM1</strain>
    </source>
</reference>
<evidence type="ECO:0000313" key="4">
    <source>
        <dbReference type="Proteomes" id="UP000673552"/>
    </source>
</evidence>